<dbReference type="eggNOG" id="KOG0274">
    <property type="taxonomic scope" value="Eukaryota"/>
</dbReference>
<dbReference type="AlphaFoldDB" id="A0A1X7UHE0"/>
<dbReference type="InterPro" id="IPR030379">
    <property type="entry name" value="G_SEPTIN_dom"/>
</dbReference>
<evidence type="ECO:0000313" key="4">
    <source>
        <dbReference type="EnsemblMetazoa" id="Aqu2.1.26886_001"/>
    </source>
</evidence>
<feature type="domain" description="Septin-type G" evidence="2">
    <location>
        <begin position="38"/>
        <end position="141"/>
    </location>
</feature>
<protein>
    <submittedName>
        <fullName evidence="4">Uncharacterized protein</fullName>
    </submittedName>
</protein>
<keyword evidence="1" id="KW-0547">Nucleotide-binding</keyword>
<dbReference type="EnsemblMetazoa" id="Aqu2.1.26886_001">
    <property type="protein sequence ID" value="Aqu2.1.26886_001"/>
    <property type="gene ID" value="Aqu2.1.26886"/>
</dbReference>
<dbReference type="STRING" id="400682.A0A1X7UHE0"/>
<reference evidence="4" key="1">
    <citation type="submission" date="2017-05" db="UniProtKB">
        <authorList>
            <consortium name="EnsemblMetazoa"/>
        </authorList>
    </citation>
    <scope>IDENTIFICATION</scope>
</reference>
<evidence type="ECO:0000256" key="1">
    <source>
        <dbReference type="RuleBase" id="RU004560"/>
    </source>
</evidence>
<dbReference type="PANTHER" id="PTHR32046:SF12">
    <property type="entry name" value="AIG1-TYPE G DOMAIN-CONTAINING PROTEIN"/>
    <property type="match status" value="1"/>
</dbReference>
<dbReference type="GO" id="GO:0005525">
    <property type="term" value="F:GTP binding"/>
    <property type="evidence" value="ECO:0007669"/>
    <property type="project" value="UniProtKB-KW"/>
</dbReference>
<evidence type="ECO:0000259" key="2">
    <source>
        <dbReference type="Pfam" id="PF00735"/>
    </source>
</evidence>
<accession>A0A1X7UHE0</accession>
<evidence type="ECO:0000259" key="3">
    <source>
        <dbReference type="Pfam" id="PF26633"/>
    </source>
</evidence>
<feature type="domain" description="DUF8206" evidence="3">
    <location>
        <begin position="352"/>
        <end position="397"/>
    </location>
</feature>
<sequence length="519" mass="59367">MATVLSTVGRSVVAAGSVVAEEAKGYFAKIKSMFWRHKFRMLLIGETGSGKTSFLNLLCNSNLIEELGARVDGGKLSQIQQYHDLKIENSSSHQMESKTSDAKHYKAEICDLKITVIDTPGFGDSRGLEKDKENVQKIIDALKKEDYINCVCLVVNGRQARMSASLKYVLSEISTILPKEVFDNIIVVFTNTADPLDCNFDLHELESLFDKKVHHHFYIENPYCRIEKAKQKATQLSNDQIARSLEKSFSDTAASLQLMRDTIKDFKDVHTFHFIELFEKKQEIEKDVIKILASYDEQTDLEKQIKIQEEEVDAALRTESLYTDFKTTRKVEVIKPVKTPEKRHNTLCGAPGCYSNCHIPCNLAKSYDQAIFKTCSCMDETGTCKKCGHSYRHHYHNEVIFEKFSEEREFIDEEMKSRFRQAKDMRGMANVLRQGLQEKRKGLLRIKNSLLQELSDKITEFQQLGISQQNYAKVLEKQCDVVKLRIEGAIGDERAKLNAFKTEIEKKIEVVITALKQQP</sequence>
<dbReference type="PROSITE" id="PS00675">
    <property type="entry name" value="SIGMA54_INTERACT_1"/>
    <property type="match status" value="1"/>
</dbReference>
<dbReference type="InterPro" id="IPR027417">
    <property type="entry name" value="P-loop_NTPase"/>
</dbReference>
<dbReference type="SUPFAM" id="SSF52540">
    <property type="entry name" value="P-loop containing nucleoside triphosphate hydrolases"/>
    <property type="match status" value="1"/>
</dbReference>
<keyword evidence="1" id="KW-0342">GTP-binding</keyword>
<organism evidence="4">
    <name type="scientific">Amphimedon queenslandica</name>
    <name type="common">Sponge</name>
    <dbReference type="NCBI Taxonomy" id="400682"/>
    <lineage>
        <taxon>Eukaryota</taxon>
        <taxon>Metazoa</taxon>
        <taxon>Porifera</taxon>
        <taxon>Demospongiae</taxon>
        <taxon>Heteroscleromorpha</taxon>
        <taxon>Haplosclerida</taxon>
        <taxon>Niphatidae</taxon>
        <taxon>Amphimedon</taxon>
    </lineage>
</organism>
<dbReference type="InterPro" id="IPR025662">
    <property type="entry name" value="Sigma_54_int_dom_ATP-bd_1"/>
</dbReference>
<dbReference type="InParanoid" id="A0A1X7UHE0"/>
<dbReference type="OrthoDB" id="2386367at2759"/>
<dbReference type="Pfam" id="PF26633">
    <property type="entry name" value="DUF8206"/>
    <property type="match status" value="1"/>
</dbReference>
<proteinExistence type="inferred from homology"/>
<dbReference type="Pfam" id="PF00735">
    <property type="entry name" value="Septin"/>
    <property type="match status" value="1"/>
</dbReference>
<name>A0A1X7UHE0_AMPQE</name>
<dbReference type="Gene3D" id="3.40.50.300">
    <property type="entry name" value="P-loop containing nucleotide triphosphate hydrolases"/>
    <property type="match status" value="1"/>
</dbReference>
<comment type="similarity">
    <text evidence="1">Belongs to the TRAFAC class TrmE-Era-EngA-EngB-Septin-like GTPase superfamily. Septin GTPase family.</text>
</comment>
<dbReference type="PANTHER" id="PTHR32046">
    <property type="entry name" value="G DOMAIN-CONTAINING PROTEIN"/>
    <property type="match status" value="1"/>
</dbReference>
<dbReference type="InterPro" id="IPR058519">
    <property type="entry name" value="DUF8206"/>
</dbReference>